<dbReference type="InterPro" id="IPR003615">
    <property type="entry name" value="HNH_nuc"/>
</dbReference>
<dbReference type="SMART" id="SM00507">
    <property type="entry name" value="HNHc"/>
    <property type="match status" value="1"/>
</dbReference>
<dbReference type="RefSeq" id="WP_263998537.1">
    <property type="nucleotide sequence ID" value="NZ_JACKVK010000013.1"/>
</dbReference>
<dbReference type="CDD" id="cd00085">
    <property type="entry name" value="HNHc"/>
    <property type="match status" value="1"/>
</dbReference>
<organism evidence="3 4">
    <name type="scientific">Mycobacterium yunnanensis</name>
    <dbReference type="NCBI Taxonomy" id="368477"/>
    <lineage>
        <taxon>Bacteria</taxon>
        <taxon>Bacillati</taxon>
        <taxon>Actinomycetota</taxon>
        <taxon>Actinomycetes</taxon>
        <taxon>Mycobacteriales</taxon>
        <taxon>Mycobacteriaceae</taxon>
        <taxon>Mycobacterium</taxon>
    </lineage>
</organism>
<evidence type="ECO:0000313" key="3">
    <source>
        <dbReference type="EMBL" id="MCV7423578.1"/>
    </source>
</evidence>
<evidence type="ECO:0000313" key="4">
    <source>
        <dbReference type="Proteomes" id="UP001141629"/>
    </source>
</evidence>
<feature type="region of interest" description="Disordered" evidence="1">
    <location>
        <begin position="268"/>
        <end position="295"/>
    </location>
</feature>
<dbReference type="AlphaFoldDB" id="A0A9X3C2Z8"/>
<dbReference type="InterPro" id="IPR003870">
    <property type="entry name" value="DUF222"/>
</dbReference>
<feature type="compositionally biased region" description="Pro residues" evidence="1">
    <location>
        <begin position="278"/>
        <end position="291"/>
    </location>
</feature>
<feature type="region of interest" description="Disordered" evidence="1">
    <location>
        <begin position="492"/>
        <end position="513"/>
    </location>
</feature>
<name>A0A9X3C2Z8_9MYCO</name>
<reference evidence="3" key="2">
    <citation type="journal article" date="2022" name="BMC Genomics">
        <title>Comparative genome analysis of mycobacteria focusing on tRNA and non-coding RNA.</title>
        <authorList>
            <person name="Behra P.R.K."/>
            <person name="Pettersson B.M.F."/>
            <person name="Ramesh M."/>
            <person name="Das S."/>
            <person name="Dasgupta S."/>
            <person name="Kirsebom L.A."/>
        </authorList>
    </citation>
    <scope>NUCLEOTIDE SEQUENCE</scope>
    <source>
        <strain evidence="3">DSM 44838</strain>
    </source>
</reference>
<keyword evidence="4" id="KW-1185">Reference proteome</keyword>
<proteinExistence type="predicted"/>
<sequence length="526" mass="56691">MFDDLVNATAGTSGAGAVSAWTRTESAACARKVAAMAAMLEHVYAQSGSADRDQWCLDNFDAVAAHIGAAQNITPGAAFHQLLTSVALHERFPKVAAVFAQGLITYALVKTVVHRGALVVDPDALRRLDALLAEAFADWEPRSVDKTEKAIDFFVHQVDPQALRRDETKARGRSVDVRIEEDGSGMATILATLFAHDAKAFQTRLKNLAATVCPGDPRTADQLRADAIGAVGTDRMACLCGNDDCAAAQNPPATGVVVYVIASDETLAEPTETSDSEPPAPRPETPAPPPDTLVETGESIAADECAAIDGVEPRLFDKPLRDLTLTELMTPTPGRLAKLRPAALMGGQFLPGAIACRAAIGATITSIVHPGQAPPENRYRPSKKLADFIRCRDMTCRFPGCRVPATNCDVDHTIPWPHGPTAASNLKCVCRRHHLLKTFWGGENGWRDRQLDDGTVIWTAPDGLEYVTTPASRLLFPELSRPTATVRVRDVPASHTAGLTMPRRKNTRAQDRADRIRLEREAPPMD</sequence>
<protein>
    <submittedName>
        <fullName evidence="3">DUF222 domain-containing protein</fullName>
    </submittedName>
</protein>
<dbReference type="Proteomes" id="UP001141629">
    <property type="component" value="Unassembled WGS sequence"/>
</dbReference>
<evidence type="ECO:0000256" key="1">
    <source>
        <dbReference type="SAM" id="MobiDB-lite"/>
    </source>
</evidence>
<evidence type="ECO:0000259" key="2">
    <source>
        <dbReference type="SMART" id="SM00507"/>
    </source>
</evidence>
<dbReference type="EMBL" id="JACKVK010000013">
    <property type="protein sequence ID" value="MCV7423578.1"/>
    <property type="molecule type" value="Genomic_DNA"/>
</dbReference>
<accession>A0A9X3C2Z8</accession>
<gene>
    <name evidence="3" type="ORF">H7K45_23770</name>
</gene>
<dbReference type="Pfam" id="PF02720">
    <property type="entry name" value="DUF222"/>
    <property type="match status" value="1"/>
</dbReference>
<feature type="domain" description="HNH nuclease" evidence="2">
    <location>
        <begin position="384"/>
        <end position="435"/>
    </location>
</feature>
<reference evidence="3" key="1">
    <citation type="submission" date="2020-07" db="EMBL/GenBank/DDBJ databases">
        <authorList>
            <person name="Pettersson B.M.F."/>
            <person name="Behra P.R.K."/>
            <person name="Ramesh M."/>
            <person name="Das S."/>
            <person name="Dasgupta S."/>
            <person name="Kirsebom L.A."/>
        </authorList>
    </citation>
    <scope>NUCLEOTIDE SEQUENCE</scope>
    <source>
        <strain evidence="3">DSM 44838</strain>
    </source>
</reference>
<comment type="caution">
    <text evidence="3">The sequence shown here is derived from an EMBL/GenBank/DDBJ whole genome shotgun (WGS) entry which is preliminary data.</text>
</comment>
<dbReference type="Gene3D" id="1.10.30.50">
    <property type="match status" value="1"/>
</dbReference>